<evidence type="ECO:0000256" key="2">
    <source>
        <dbReference type="ARBA" id="ARBA00022679"/>
    </source>
</evidence>
<evidence type="ECO:0000256" key="1">
    <source>
        <dbReference type="ARBA" id="ARBA00022603"/>
    </source>
</evidence>
<dbReference type="RefSeq" id="WP_270151661.1">
    <property type="nucleotide sequence ID" value="NZ_CP115451.1"/>
</dbReference>
<keyword evidence="3" id="KW-0949">S-adenosyl-L-methionine</keyword>
<name>A0ABY7QGT4_9ACTN</name>
<evidence type="ECO:0000259" key="4">
    <source>
        <dbReference type="Pfam" id="PF13649"/>
    </source>
</evidence>
<sequence length="258" mass="28222">MAQEQGDVRVVRTEDELLELLDGLFSRGREQWVGCDAARSQPVSAVTGKPDENLADLLDCGVIGASTGGRGLDLGCGDGRNTLHLQMHGFAMEGLDLSRQALERARSRQEQFEYHLGFDMGVRFHCGDAFGPVGAALTGPYDLVYDSGFFHHLPPHRRPGYLALLERLMAPGGHLGLVCSAPDGDGAGTRIPDAQLYRDGTLHGGLAYTADELRRIFVEGPLGLQEVELRRMRDESAPDARLFGRPGLWAALFRRPER</sequence>
<dbReference type="CDD" id="cd02440">
    <property type="entry name" value="AdoMet_MTases"/>
    <property type="match status" value="1"/>
</dbReference>
<proteinExistence type="predicted"/>
<dbReference type="PANTHER" id="PTHR43464">
    <property type="entry name" value="METHYLTRANSFERASE"/>
    <property type="match status" value="1"/>
</dbReference>
<dbReference type="Pfam" id="PF13649">
    <property type="entry name" value="Methyltransf_25"/>
    <property type="match status" value="1"/>
</dbReference>
<evidence type="ECO:0000313" key="5">
    <source>
        <dbReference type="EMBL" id="WBP92010.1"/>
    </source>
</evidence>
<geneLocation type="plasmid" evidence="5 6">
    <name>punmamed2</name>
</geneLocation>
<dbReference type="InterPro" id="IPR029063">
    <property type="entry name" value="SAM-dependent_MTases_sf"/>
</dbReference>
<keyword evidence="5" id="KW-0614">Plasmid</keyword>
<dbReference type="SUPFAM" id="SSF53335">
    <property type="entry name" value="S-adenosyl-L-methionine-dependent methyltransferases"/>
    <property type="match status" value="1"/>
</dbReference>
<dbReference type="InterPro" id="IPR041698">
    <property type="entry name" value="Methyltransf_25"/>
</dbReference>
<keyword evidence="1 5" id="KW-0489">Methyltransferase</keyword>
<dbReference type="GO" id="GO:0008168">
    <property type="term" value="F:methyltransferase activity"/>
    <property type="evidence" value="ECO:0007669"/>
    <property type="project" value="UniProtKB-KW"/>
</dbReference>
<reference evidence="5 6" key="1">
    <citation type="submission" date="2022-12" db="EMBL/GenBank/DDBJ databases">
        <title>HUAS 3-15.</title>
        <authorList>
            <person name="Mo P."/>
        </authorList>
    </citation>
    <scope>NUCLEOTIDE SEQUENCE [LARGE SCALE GENOMIC DNA]</scope>
    <source>
        <strain evidence="5 6">HUAS 3-15</strain>
        <plasmid evidence="5 6">punmamed2</plasmid>
    </source>
</reference>
<dbReference type="Gene3D" id="3.40.50.150">
    <property type="entry name" value="Vaccinia Virus protein VP39"/>
    <property type="match status" value="1"/>
</dbReference>
<evidence type="ECO:0000256" key="3">
    <source>
        <dbReference type="ARBA" id="ARBA00022691"/>
    </source>
</evidence>
<organism evidence="5 6">
    <name type="scientific">Kitasatospora cathayae</name>
    <dbReference type="NCBI Taxonomy" id="3004092"/>
    <lineage>
        <taxon>Bacteria</taxon>
        <taxon>Bacillati</taxon>
        <taxon>Actinomycetota</taxon>
        <taxon>Actinomycetes</taxon>
        <taxon>Kitasatosporales</taxon>
        <taxon>Streptomycetaceae</taxon>
        <taxon>Kitasatospora</taxon>
    </lineage>
</organism>
<evidence type="ECO:0000313" key="6">
    <source>
        <dbReference type="Proteomes" id="UP001212821"/>
    </source>
</evidence>
<dbReference type="EMBL" id="CP115451">
    <property type="protein sequence ID" value="WBP92010.1"/>
    <property type="molecule type" value="Genomic_DNA"/>
</dbReference>
<protein>
    <submittedName>
        <fullName evidence="5">Class I SAM-dependent methyltransferase</fullName>
    </submittedName>
</protein>
<keyword evidence="2" id="KW-0808">Transferase</keyword>
<keyword evidence="6" id="KW-1185">Reference proteome</keyword>
<gene>
    <name evidence="5" type="ORF">O1G21_40195</name>
</gene>
<feature type="domain" description="Methyltransferase" evidence="4">
    <location>
        <begin position="72"/>
        <end position="173"/>
    </location>
</feature>
<dbReference type="Proteomes" id="UP001212821">
    <property type="component" value="Plasmid punmamed2"/>
</dbReference>
<dbReference type="PANTHER" id="PTHR43464:SF19">
    <property type="entry name" value="UBIQUINONE BIOSYNTHESIS O-METHYLTRANSFERASE, MITOCHONDRIAL"/>
    <property type="match status" value="1"/>
</dbReference>
<dbReference type="GO" id="GO:0032259">
    <property type="term" value="P:methylation"/>
    <property type="evidence" value="ECO:0007669"/>
    <property type="project" value="UniProtKB-KW"/>
</dbReference>
<accession>A0ABY7QGT4</accession>